<dbReference type="Proteomes" id="UP001589788">
    <property type="component" value="Unassembled WGS sequence"/>
</dbReference>
<dbReference type="InterPro" id="IPR050553">
    <property type="entry name" value="Thioredoxin_ResA/DsbE_sf"/>
</dbReference>
<dbReference type="InterPro" id="IPR013766">
    <property type="entry name" value="Thioredoxin_domain"/>
</dbReference>
<comment type="caution">
    <text evidence="6">The sequence shown here is derived from an EMBL/GenBank/DDBJ whole genome shotgun (WGS) entry which is preliminary data.</text>
</comment>
<reference evidence="6 7" key="1">
    <citation type="submission" date="2024-09" db="EMBL/GenBank/DDBJ databases">
        <authorList>
            <person name="Sun Q."/>
            <person name="Mori K."/>
        </authorList>
    </citation>
    <scope>NUCLEOTIDE SEQUENCE [LARGE SCALE GENOMIC DNA]</scope>
    <source>
        <strain evidence="6 7">JCM 15389</strain>
    </source>
</reference>
<dbReference type="Pfam" id="PF08534">
    <property type="entry name" value="Redoxin"/>
    <property type="match status" value="1"/>
</dbReference>
<dbReference type="RefSeq" id="WP_377790059.1">
    <property type="nucleotide sequence ID" value="NZ_JBHLYQ010000105.1"/>
</dbReference>
<dbReference type="CDD" id="cd02966">
    <property type="entry name" value="TlpA_like_family"/>
    <property type="match status" value="1"/>
</dbReference>
<dbReference type="EMBL" id="JBHLYQ010000105">
    <property type="protein sequence ID" value="MFC0082466.1"/>
    <property type="molecule type" value="Genomic_DNA"/>
</dbReference>
<keyword evidence="4" id="KW-0472">Membrane</keyword>
<name>A0ABV6C6L7_9ACTN</name>
<organism evidence="6 7">
    <name type="scientific">Aciditerrimonas ferrireducens</name>
    <dbReference type="NCBI Taxonomy" id="667306"/>
    <lineage>
        <taxon>Bacteria</taxon>
        <taxon>Bacillati</taxon>
        <taxon>Actinomycetota</taxon>
        <taxon>Acidimicrobiia</taxon>
        <taxon>Acidimicrobiales</taxon>
        <taxon>Acidimicrobiaceae</taxon>
        <taxon>Aciditerrimonas</taxon>
    </lineage>
</organism>
<evidence type="ECO:0000259" key="5">
    <source>
        <dbReference type="PROSITE" id="PS51352"/>
    </source>
</evidence>
<dbReference type="Gene3D" id="3.40.30.10">
    <property type="entry name" value="Glutaredoxin"/>
    <property type="match status" value="1"/>
</dbReference>
<evidence type="ECO:0000256" key="3">
    <source>
        <dbReference type="SAM" id="MobiDB-lite"/>
    </source>
</evidence>
<evidence type="ECO:0000313" key="7">
    <source>
        <dbReference type="Proteomes" id="UP001589788"/>
    </source>
</evidence>
<sequence length="217" mass="22063">MSTATASQVPATGPGVHPMAEGSRRARRLVVGAALVLVVLAVLLVGVASGPRRPTLRLAGFSLPRLGPTGLDAADPVTYPLRGSLAGRPVVLVFFASWCVACHADLPEVARLAAAEQRAGDRAVFVGIDGDDTPSAGWAFARQAGVGFPVAADRQEAVARQLGLVGLPDLVAVAPSGRVVATVAGVSSLRRLEQAVASAAPRHALRPGTPLPAVRAS</sequence>
<proteinExistence type="predicted"/>
<dbReference type="PANTHER" id="PTHR42852">
    <property type="entry name" value="THIOL:DISULFIDE INTERCHANGE PROTEIN DSBE"/>
    <property type="match status" value="1"/>
</dbReference>
<keyword evidence="4" id="KW-0812">Transmembrane</keyword>
<protein>
    <submittedName>
        <fullName evidence="6">TlpA family protein disulfide reductase</fullName>
    </submittedName>
</protein>
<dbReference type="SUPFAM" id="SSF52833">
    <property type="entry name" value="Thioredoxin-like"/>
    <property type="match status" value="1"/>
</dbReference>
<keyword evidence="4" id="KW-1133">Transmembrane helix</keyword>
<dbReference type="InterPro" id="IPR036249">
    <property type="entry name" value="Thioredoxin-like_sf"/>
</dbReference>
<gene>
    <name evidence="6" type="ORF">ACFFRE_10025</name>
</gene>
<evidence type="ECO:0000256" key="2">
    <source>
        <dbReference type="ARBA" id="ARBA00022748"/>
    </source>
</evidence>
<feature type="transmembrane region" description="Helical" evidence="4">
    <location>
        <begin position="29"/>
        <end position="48"/>
    </location>
</feature>
<evidence type="ECO:0000256" key="1">
    <source>
        <dbReference type="ARBA" id="ARBA00004196"/>
    </source>
</evidence>
<dbReference type="PROSITE" id="PS51352">
    <property type="entry name" value="THIOREDOXIN_2"/>
    <property type="match status" value="1"/>
</dbReference>
<dbReference type="PROSITE" id="PS00194">
    <property type="entry name" value="THIOREDOXIN_1"/>
    <property type="match status" value="1"/>
</dbReference>
<feature type="compositionally biased region" description="Polar residues" evidence="3">
    <location>
        <begin position="1"/>
        <end position="10"/>
    </location>
</feature>
<keyword evidence="7" id="KW-1185">Reference proteome</keyword>
<accession>A0ABV6C6L7</accession>
<keyword evidence="2" id="KW-0201">Cytochrome c-type biogenesis</keyword>
<evidence type="ECO:0000256" key="4">
    <source>
        <dbReference type="SAM" id="Phobius"/>
    </source>
</evidence>
<feature type="region of interest" description="Disordered" evidence="3">
    <location>
        <begin position="1"/>
        <end position="20"/>
    </location>
</feature>
<dbReference type="PANTHER" id="PTHR42852:SF13">
    <property type="entry name" value="PROTEIN DIPZ"/>
    <property type="match status" value="1"/>
</dbReference>
<dbReference type="InterPro" id="IPR017937">
    <property type="entry name" value="Thioredoxin_CS"/>
</dbReference>
<dbReference type="InterPro" id="IPR013740">
    <property type="entry name" value="Redoxin"/>
</dbReference>
<feature type="domain" description="Thioredoxin" evidence="5">
    <location>
        <begin position="52"/>
        <end position="201"/>
    </location>
</feature>
<evidence type="ECO:0000313" key="6">
    <source>
        <dbReference type="EMBL" id="MFC0082466.1"/>
    </source>
</evidence>
<comment type="subcellular location">
    <subcellularLocation>
        <location evidence="1">Cell envelope</location>
    </subcellularLocation>
</comment>